<dbReference type="SUPFAM" id="SSF47986">
    <property type="entry name" value="DEATH domain"/>
    <property type="match status" value="1"/>
</dbReference>
<dbReference type="GO" id="GO:0009897">
    <property type="term" value="C:external side of plasma membrane"/>
    <property type="evidence" value="ECO:0007669"/>
    <property type="project" value="TreeGrafter"/>
</dbReference>
<keyword evidence="4 6" id="KW-1015">Disulfide bond</keyword>
<dbReference type="AlphaFoldDB" id="A0AAJ7XIQ5"/>
<dbReference type="InterPro" id="IPR000488">
    <property type="entry name" value="Death_dom"/>
</dbReference>
<reference evidence="12" key="1">
    <citation type="submission" date="2025-08" db="UniProtKB">
        <authorList>
            <consortium name="RefSeq"/>
        </authorList>
    </citation>
    <scope>IDENTIFICATION</scope>
    <source>
        <tissue evidence="12">Sperm</tissue>
    </source>
</reference>
<keyword evidence="8" id="KW-0472">Membrane</keyword>
<dbReference type="GO" id="GO:0005031">
    <property type="term" value="F:tumor necrosis factor receptor activity"/>
    <property type="evidence" value="ECO:0007669"/>
    <property type="project" value="TreeGrafter"/>
</dbReference>
<name>A0AAJ7XIQ5_PETMA</name>
<evidence type="ECO:0000256" key="4">
    <source>
        <dbReference type="ARBA" id="ARBA00023157"/>
    </source>
</evidence>
<keyword evidence="8" id="KW-1133">Transmembrane helix</keyword>
<protein>
    <submittedName>
        <fullName evidence="12">Tumor necrosis factor receptor superfamily member 6-like isoform X1</fullName>
    </submittedName>
</protein>
<feature type="region of interest" description="Disordered" evidence="7">
    <location>
        <begin position="347"/>
        <end position="366"/>
    </location>
</feature>
<evidence type="ECO:0000256" key="5">
    <source>
        <dbReference type="ARBA" id="ARBA00023180"/>
    </source>
</evidence>
<dbReference type="Pfam" id="PF00531">
    <property type="entry name" value="Death"/>
    <property type="match status" value="1"/>
</dbReference>
<feature type="transmembrane region" description="Helical" evidence="8">
    <location>
        <begin position="21"/>
        <end position="44"/>
    </location>
</feature>
<feature type="repeat" description="TNFR-Cys" evidence="6">
    <location>
        <begin position="85"/>
        <end position="125"/>
    </location>
</feature>
<evidence type="ECO:0000256" key="6">
    <source>
        <dbReference type="PROSITE-ProRule" id="PRU00206"/>
    </source>
</evidence>
<evidence type="ECO:0000256" key="7">
    <source>
        <dbReference type="SAM" id="MobiDB-lite"/>
    </source>
</evidence>
<evidence type="ECO:0000256" key="2">
    <source>
        <dbReference type="ARBA" id="ARBA00022729"/>
    </source>
</evidence>
<dbReference type="PROSITE" id="PS50017">
    <property type="entry name" value="DEATH_DOMAIN"/>
    <property type="match status" value="1"/>
</dbReference>
<dbReference type="Pfam" id="PF00020">
    <property type="entry name" value="TNFR_c6"/>
    <property type="match status" value="1"/>
</dbReference>
<dbReference type="SUPFAM" id="SSF57586">
    <property type="entry name" value="TNF receptor-like"/>
    <property type="match status" value="2"/>
</dbReference>
<dbReference type="Gene3D" id="1.10.533.10">
    <property type="entry name" value="Death Domain, Fas"/>
    <property type="match status" value="1"/>
</dbReference>
<feature type="disulfide bond" evidence="6">
    <location>
        <begin position="86"/>
        <end position="101"/>
    </location>
</feature>
<dbReference type="GO" id="GO:0043066">
    <property type="term" value="P:negative regulation of apoptotic process"/>
    <property type="evidence" value="ECO:0007669"/>
    <property type="project" value="TreeGrafter"/>
</dbReference>
<gene>
    <name evidence="12" type="primary">LOC116956967</name>
</gene>
<accession>A0AAJ7XIQ5</accession>
<dbReference type="GO" id="GO:0045121">
    <property type="term" value="C:membrane raft"/>
    <property type="evidence" value="ECO:0007669"/>
    <property type="project" value="TreeGrafter"/>
</dbReference>
<feature type="domain" description="TNFR-Cys" evidence="10">
    <location>
        <begin position="85"/>
        <end position="125"/>
    </location>
</feature>
<evidence type="ECO:0000313" key="11">
    <source>
        <dbReference type="Proteomes" id="UP001318040"/>
    </source>
</evidence>
<dbReference type="Proteomes" id="UP001318040">
    <property type="component" value="Chromosome 68"/>
</dbReference>
<feature type="transmembrane region" description="Helical" evidence="8">
    <location>
        <begin position="161"/>
        <end position="182"/>
    </location>
</feature>
<dbReference type="GO" id="GO:0097049">
    <property type="term" value="P:motor neuron apoptotic process"/>
    <property type="evidence" value="ECO:0007669"/>
    <property type="project" value="TreeGrafter"/>
</dbReference>
<feature type="compositionally biased region" description="Basic and acidic residues" evidence="7">
    <location>
        <begin position="347"/>
        <end position="358"/>
    </location>
</feature>
<keyword evidence="2" id="KW-0732">Signal</keyword>
<sequence length="366" mass="40787">MENGSRLNPRHDHCGRNETRRGVAVTLLVRSALLSLLLATLPVYSQGCGSRQYRSKGGFCCKLCPAGRFLEEECHSQGSASFCDACPGGFYTAIENYSEKCFKCKPCELDEVEESPCSASSDRVCRCMPDFYKREGEHFCRPQAPTATADSQASDGPTLPIAIGCAVVGCLLVAAVACYVLIRKFRRRANPENYGIPMEVTSNISKSSRDNIVNNQAQLEPLIHTSVCSNGTVLVQPTDYSRYNKPVTEEDLVEIHKARANSSAVAFVNVMRNAGLSEINIERIQHDHKNNVEEQNHKMLSEWLQVMGRKATFAALLKAMDECRFHKLSEDCQDKFDEIIKRKGLQKSDKNYDDKDGQTGEVYCTE</sequence>
<dbReference type="PROSITE" id="PS50050">
    <property type="entry name" value="TNFR_NGFR_2"/>
    <property type="match status" value="1"/>
</dbReference>
<dbReference type="InterPro" id="IPR011029">
    <property type="entry name" value="DEATH-like_dom_sf"/>
</dbReference>
<evidence type="ECO:0000256" key="1">
    <source>
        <dbReference type="ARBA" id="ARBA00022703"/>
    </source>
</evidence>
<keyword evidence="5" id="KW-0325">Glycoprotein</keyword>
<dbReference type="Gene3D" id="2.10.50.10">
    <property type="entry name" value="Tumor Necrosis Factor Receptor, subunit A, domain 2"/>
    <property type="match status" value="2"/>
</dbReference>
<evidence type="ECO:0000259" key="9">
    <source>
        <dbReference type="PROSITE" id="PS50017"/>
    </source>
</evidence>
<dbReference type="GO" id="GO:0006924">
    <property type="term" value="P:activation-induced cell death of T cells"/>
    <property type="evidence" value="ECO:0007669"/>
    <property type="project" value="TreeGrafter"/>
</dbReference>
<dbReference type="GO" id="GO:0097192">
    <property type="term" value="P:extrinsic apoptotic signaling pathway in absence of ligand"/>
    <property type="evidence" value="ECO:0007669"/>
    <property type="project" value="TreeGrafter"/>
</dbReference>
<keyword evidence="3" id="KW-0677">Repeat</keyword>
<keyword evidence="8" id="KW-0812">Transmembrane</keyword>
<feature type="disulfide bond" evidence="6">
    <location>
        <begin position="107"/>
        <end position="125"/>
    </location>
</feature>
<dbReference type="KEGG" id="pmrn:116956967"/>
<evidence type="ECO:0000259" key="10">
    <source>
        <dbReference type="PROSITE" id="PS50050"/>
    </source>
</evidence>
<dbReference type="CDD" id="cd01670">
    <property type="entry name" value="Death"/>
    <property type="match status" value="1"/>
</dbReference>
<dbReference type="GO" id="GO:0032872">
    <property type="term" value="P:regulation of stress-activated MAPK cascade"/>
    <property type="evidence" value="ECO:0007669"/>
    <property type="project" value="TreeGrafter"/>
</dbReference>
<feature type="disulfide bond" evidence="6">
    <location>
        <begin position="104"/>
        <end position="117"/>
    </location>
</feature>
<proteinExistence type="predicted"/>
<organism evidence="11 12">
    <name type="scientific">Petromyzon marinus</name>
    <name type="common">Sea lamprey</name>
    <dbReference type="NCBI Taxonomy" id="7757"/>
    <lineage>
        <taxon>Eukaryota</taxon>
        <taxon>Metazoa</taxon>
        <taxon>Chordata</taxon>
        <taxon>Craniata</taxon>
        <taxon>Vertebrata</taxon>
        <taxon>Cyclostomata</taxon>
        <taxon>Hyperoartia</taxon>
        <taxon>Petromyzontiformes</taxon>
        <taxon>Petromyzontidae</taxon>
        <taxon>Petromyzon</taxon>
    </lineage>
</organism>
<keyword evidence="1" id="KW-0053">Apoptosis</keyword>
<keyword evidence="11" id="KW-1185">Reference proteome</keyword>
<dbReference type="RefSeq" id="XP_032834758.1">
    <property type="nucleotide sequence ID" value="XM_032978867.1"/>
</dbReference>
<evidence type="ECO:0000256" key="8">
    <source>
        <dbReference type="SAM" id="Phobius"/>
    </source>
</evidence>
<dbReference type="GO" id="GO:0031265">
    <property type="term" value="C:CD95 death-inducing signaling complex"/>
    <property type="evidence" value="ECO:0007669"/>
    <property type="project" value="TreeGrafter"/>
</dbReference>
<dbReference type="PANTHER" id="PTHR46874:SF1">
    <property type="entry name" value="TUMOR NECROSIS FACTOR RECEPTOR SUPERFAMILY MEMBER 6"/>
    <property type="match status" value="1"/>
</dbReference>
<dbReference type="PANTHER" id="PTHR46874">
    <property type="entry name" value="TUMOR NECROSIS FACTOR RECEPTOR SUPERFAMILY MEMBER 6"/>
    <property type="match status" value="1"/>
</dbReference>
<evidence type="ECO:0000256" key="3">
    <source>
        <dbReference type="ARBA" id="ARBA00022737"/>
    </source>
</evidence>
<dbReference type="InterPro" id="IPR001368">
    <property type="entry name" value="TNFR/NGFR_Cys_rich_reg"/>
</dbReference>
<dbReference type="GO" id="GO:0097527">
    <property type="term" value="P:necroptotic signaling pathway"/>
    <property type="evidence" value="ECO:0007669"/>
    <property type="project" value="TreeGrafter"/>
</dbReference>
<feature type="domain" description="Death" evidence="9">
    <location>
        <begin position="270"/>
        <end position="336"/>
    </location>
</feature>
<evidence type="ECO:0000313" key="12">
    <source>
        <dbReference type="RefSeq" id="XP_032834758.1"/>
    </source>
</evidence>
<dbReference type="SMART" id="SM00208">
    <property type="entry name" value="TNFR"/>
    <property type="match status" value="2"/>
</dbReference>